<dbReference type="OrthoDB" id="5632at2759"/>
<dbReference type="EMBL" id="KZ308269">
    <property type="protein sequence ID" value="KAG8226148.1"/>
    <property type="molecule type" value="Genomic_DNA"/>
</dbReference>
<dbReference type="Proteomes" id="UP000792457">
    <property type="component" value="Unassembled WGS sequence"/>
</dbReference>
<dbReference type="InterPro" id="IPR029021">
    <property type="entry name" value="Prot-tyrosine_phosphatase-like"/>
</dbReference>
<comment type="caution">
    <text evidence="1">The sequence shown here is derived from an EMBL/GenBank/DDBJ whole genome shotgun (WGS) entry which is preliminary data.</text>
</comment>
<dbReference type="SUPFAM" id="SSF52799">
    <property type="entry name" value="(Phosphotyrosine protein) phosphatases II"/>
    <property type="match status" value="1"/>
</dbReference>
<evidence type="ECO:0000313" key="1">
    <source>
        <dbReference type="EMBL" id="KAG8226148.1"/>
    </source>
</evidence>
<reference evidence="1" key="1">
    <citation type="submission" date="2013-04" db="EMBL/GenBank/DDBJ databases">
        <authorList>
            <person name="Qu J."/>
            <person name="Murali S.C."/>
            <person name="Bandaranaike D."/>
            <person name="Bellair M."/>
            <person name="Blankenburg K."/>
            <person name="Chao H."/>
            <person name="Dinh H."/>
            <person name="Doddapaneni H."/>
            <person name="Downs B."/>
            <person name="Dugan-Rocha S."/>
            <person name="Elkadiri S."/>
            <person name="Gnanaolivu R.D."/>
            <person name="Hernandez B."/>
            <person name="Javaid M."/>
            <person name="Jayaseelan J.C."/>
            <person name="Lee S."/>
            <person name="Li M."/>
            <person name="Ming W."/>
            <person name="Munidasa M."/>
            <person name="Muniz J."/>
            <person name="Nguyen L."/>
            <person name="Ongeri F."/>
            <person name="Osuji N."/>
            <person name="Pu L.-L."/>
            <person name="Puazo M."/>
            <person name="Qu C."/>
            <person name="Quiroz J."/>
            <person name="Raj R."/>
            <person name="Weissenberger G."/>
            <person name="Xin Y."/>
            <person name="Zou X."/>
            <person name="Han Y."/>
            <person name="Richards S."/>
            <person name="Worley K."/>
            <person name="Muzny D."/>
            <person name="Gibbs R."/>
        </authorList>
    </citation>
    <scope>NUCLEOTIDE SEQUENCE</scope>
    <source>
        <strain evidence="1">Sampled in the wild</strain>
    </source>
</reference>
<accession>A0A8K0K194</accession>
<dbReference type="AlphaFoldDB" id="A0A8K0K194"/>
<feature type="non-terminal residue" evidence="1">
    <location>
        <position position="108"/>
    </location>
</feature>
<reference evidence="1" key="2">
    <citation type="submission" date="2017-10" db="EMBL/GenBank/DDBJ databases">
        <title>Ladona fulva Genome sequencing and assembly.</title>
        <authorList>
            <person name="Murali S."/>
            <person name="Richards S."/>
            <person name="Bandaranaike D."/>
            <person name="Bellair M."/>
            <person name="Blankenburg K."/>
            <person name="Chao H."/>
            <person name="Dinh H."/>
            <person name="Doddapaneni H."/>
            <person name="Dugan-Rocha S."/>
            <person name="Elkadiri S."/>
            <person name="Gnanaolivu R."/>
            <person name="Hernandez B."/>
            <person name="Skinner E."/>
            <person name="Javaid M."/>
            <person name="Lee S."/>
            <person name="Li M."/>
            <person name="Ming W."/>
            <person name="Munidasa M."/>
            <person name="Muniz J."/>
            <person name="Nguyen L."/>
            <person name="Hughes D."/>
            <person name="Osuji N."/>
            <person name="Pu L.-L."/>
            <person name="Puazo M."/>
            <person name="Qu C."/>
            <person name="Quiroz J."/>
            <person name="Raj R."/>
            <person name="Weissenberger G."/>
            <person name="Xin Y."/>
            <person name="Zou X."/>
            <person name="Han Y."/>
            <person name="Worley K."/>
            <person name="Muzny D."/>
            <person name="Gibbs R."/>
        </authorList>
    </citation>
    <scope>NUCLEOTIDE SEQUENCE</scope>
    <source>
        <strain evidence="1">Sampled in the wild</strain>
    </source>
</reference>
<name>A0A8K0K194_LADFU</name>
<keyword evidence="2" id="KW-1185">Reference proteome</keyword>
<organism evidence="1 2">
    <name type="scientific">Ladona fulva</name>
    <name type="common">Scarce chaser dragonfly</name>
    <name type="synonym">Libellula fulva</name>
    <dbReference type="NCBI Taxonomy" id="123851"/>
    <lineage>
        <taxon>Eukaryota</taxon>
        <taxon>Metazoa</taxon>
        <taxon>Ecdysozoa</taxon>
        <taxon>Arthropoda</taxon>
        <taxon>Hexapoda</taxon>
        <taxon>Insecta</taxon>
        <taxon>Pterygota</taxon>
        <taxon>Palaeoptera</taxon>
        <taxon>Odonata</taxon>
        <taxon>Epiprocta</taxon>
        <taxon>Anisoptera</taxon>
        <taxon>Libelluloidea</taxon>
        <taxon>Libellulidae</taxon>
        <taxon>Ladona</taxon>
    </lineage>
</organism>
<dbReference type="Gene3D" id="3.90.190.10">
    <property type="entry name" value="Protein tyrosine phosphatase superfamily"/>
    <property type="match status" value="1"/>
</dbReference>
<proteinExistence type="predicted"/>
<evidence type="ECO:0000313" key="2">
    <source>
        <dbReference type="Proteomes" id="UP000792457"/>
    </source>
</evidence>
<protein>
    <submittedName>
        <fullName evidence="1">Uncharacterized protein</fullName>
    </submittedName>
</protein>
<sequence length="108" mass="11779">MSTSTGAGVITSAPSSSSVAAAGAANISSMRQKVIRPAPSEIEYKNMRFLITDRPTDQNIQHYIQELKKHKVKDVVRVCEPTYKIEELRSEGIDVTDLAFEDGTSPPA</sequence>
<gene>
    <name evidence="1" type="ORF">J437_LFUL005809</name>
</gene>